<dbReference type="EMBL" id="MU266362">
    <property type="protein sequence ID" value="KAH7927720.1"/>
    <property type="molecule type" value="Genomic_DNA"/>
</dbReference>
<accession>A0ACB8BP75</accession>
<sequence>MAEGPAYMLPGAPVLQPPHLEGLSDPSLSTEILPGPPSLLSVQQAGHKRDPRKPGAYVSYLPASDPGSTYSGLMTASLGGSDVDGPRRKRARVDKGTAAGRAQRASARSMNSNAVPASDTITPEEPRRQSSRQPSVPAVPDSDPFPVLPDSDAPSISRANSVPGNEDGTSSTGNGRSRSARKDKGKGKETDKAQVRVKEEPMAMYSLSPEPILGGMNEDHCSSCRSLGALVYCDGCPRAFHLWCLDPPMEAVDLPDGERWFCPSCSIRKNPPPKPAPSFMSPLIQVAQTSYPREFQLPEDVRTFFKDVATGPKGTYVDSSEIKPPRLNRHGQLEDRDPYRLKDRNGVPVLCFRCGTSALSSGIAASGPDPDLVTPHTHRSTSVAHSATPELWRSIVSCDYCSLHWHLDCLDPPLTSMPSFGKKWMCPSHADHVLQPKRRIPKQDAPIDITKPRQFNNGNIDIIHPQAASVAEKLVLDEVLINGRRYRVPERVIMLDFWSKISKDRYPEQRERDIYSAMSSPLTSLSSLDGPDEDIFAAPLPPPIAGDDLQIAQVSSLDILLTSD</sequence>
<evidence type="ECO:0000313" key="2">
    <source>
        <dbReference type="Proteomes" id="UP000790709"/>
    </source>
</evidence>
<reference evidence="1" key="1">
    <citation type="journal article" date="2021" name="New Phytol.">
        <title>Evolutionary innovations through gain and loss of genes in the ectomycorrhizal Boletales.</title>
        <authorList>
            <person name="Wu G."/>
            <person name="Miyauchi S."/>
            <person name="Morin E."/>
            <person name="Kuo A."/>
            <person name="Drula E."/>
            <person name="Varga T."/>
            <person name="Kohler A."/>
            <person name="Feng B."/>
            <person name="Cao Y."/>
            <person name="Lipzen A."/>
            <person name="Daum C."/>
            <person name="Hundley H."/>
            <person name="Pangilinan J."/>
            <person name="Johnson J."/>
            <person name="Barry K."/>
            <person name="LaButti K."/>
            <person name="Ng V."/>
            <person name="Ahrendt S."/>
            <person name="Min B."/>
            <person name="Choi I.G."/>
            <person name="Park H."/>
            <person name="Plett J.M."/>
            <person name="Magnuson J."/>
            <person name="Spatafora J.W."/>
            <person name="Nagy L.G."/>
            <person name="Henrissat B."/>
            <person name="Grigoriev I.V."/>
            <person name="Yang Z.L."/>
            <person name="Xu J."/>
            <person name="Martin F.M."/>
        </authorList>
    </citation>
    <scope>NUCLEOTIDE SEQUENCE</scope>
    <source>
        <strain evidence="1">KUC20120723A-06</strain>
    </source>
</reference>
<dbReference type="Proteomes" id="UP000790709">
    <property type="component" value="Unassembled WGS sequence"/>
</dbReference>
<proteinExistence type="predicted"/>
<keyword evidence="2" id="KW-1185">Reference proteome</keyword>
<comment type="caution">
    <text evidence="1">The sequence shown here is derived from an EMBL/GenBank/DDBJ whole genome shotgun (WGS) entry which is preliminary data.</text>
</comment>
<organism evidence="1 2">
    <name type="scientific">Leucogyrophana mollusca</name>
    <dbReference type="NCBI Taxonomy" id="85980"/>
    <lineage>
        <taxon>Eukaryota</taxon>
        <taxon>Fungi</taxon>
        <taxon>Dikarya</taxon>
        <taxon>Basidiomycota</taxon>
        <taxon>Agaricomycotina</taxon>
        <taxon>Agaricomycetes</taxon>
        <taxon>Agaricomycetidae</taxon>
        <taxon>Boletales</taxon>
        <taxon>Boletales incertae sedis</taxon>
        <taxon>Leucogyrophana</taxon>
    </lineage>
</organism>
<gene>
    <name evidence="1" type="ORF">BV22DRAFT_1006394</name>
</gene>
<evidence type="ECO:0000313" key="1">
    <source>
        <dbReference type="EMBL" id="KAH7927720.1"/>
    </source>
</evidence>
<name>A0ACB8BP75_9AGAM</name>
<protein>
    <submittedName>
        <fullName evidence="1">Uncharacterized protein</fullName>
    </submittedName>
</protein>